<feature type="region of interest" description="Disordered" evidence="1">
    <location>
        <begin position="334"/>
        <end position="363"/>
    </location>
</feature>
<proteinExistence type="predicted"/>
<accession>A0A8H4ITT6</accession>
<evidence type="ECO:0000256" key="1">
    <source>
        <dbReference type="SAM" id="MobiDB-lite"/>
    </source>
</evidence>
<organism evidence="3 4">
    <name type="scientific">Botryosphaeria dothidea</name>
    <dbReference type="NCBI Taxonomy" id="55169"/>
    <lineage>
        <taxon>Eukaryota</taxon>
        <taxon>Fungi</taxon>
        <taxon>Dikarya</taxon>
        <taxon>Ascomycota</taxon>
        <taxon>Pezizomycotina</taxon>
        <taxon>Dothideomycetes</taxon>
        <taxon>Dothideomycetes incertae sedis</taxon>
        <taxon>Botryosphaeriales</taxon>
        <taxon>Botryosphaeriaceae</taxon>
        <taxon>Botryosphaeria</taxon>
    </lineage>
</organism>
<dbReference type="EMBL" id="WWBZ02000033">
    <property type="protein sequence ID" value="KAF4307051.1"/>
    <property type="molecule type" value="Genomic_DNA"/>
</dbReference>
<keyword evidence="4" id="KW-1185">Reference proteome</keyword>
<evidence type="ECO:0000313" key="3">
    <source>
        <dbReference type="EMBL" id="KAF4307051.1"/>
    </source>
</evidence>
<dbReference type="AlphaFoldDB" id="A0A8H4ITT6"/>
<feature type="region of interest" description="Disordered" evidence="1">
    <location>
        <begin position="245"/>
        <end position="268"/>
    </location>
</feature>
<name>A0A8H4ITT6_9PEZI</name>
<keyword evidence="2" id="KW-0732">Signal</keyword>
<reference evidence="3" key="1">
    <citation type="submission" date="2020-04" db="EMBL/GenBank/DDBJ databases">
        <title>Genome Assembly and Annotation of Botryosphaeria dothidea sdau 11-99, a Latent Pathogen of Apple Fruit Ring Rot in China.</title>
        <authorList>
            <person name="Yu C."/>
            <person name="Diao Y."/>
            <person name="Lu Q."/>
            <person name="Zhao J."/>
            <person name="Cui S."/>
            <person name="Peng C."/>
            <person name="He B."/>
            <person name="Liu H."/>
        </authorList>
    </citation>
    <scope>NUCLEOTIDE SEQUENCE [LARGE SCALE GENOMIC DNA]</scope>
    <source>
        <strain evidence="3">Sdau11-99</strain>
    </source>
</reference>
<sequence length="363" mass="40110">MATAALNVFGLVMGVVSLIPLAEQMIPDTSYLDTVVTIGVGGGDDKADTKDDRPGIRLFDEYGRDIGERRGNNYKTLKDGTTSDPNRNVIKIKASEKIGSKQATYISVSKGGDDALCISYISVKWPDKGTQMWTGDIGYQCGGHWYPSNTIVAGTNSYKSKCTWIDGNASNGITTQGMGIHLIDFVANKFTAEAFAQNQSLLCDSKPRFHLYDYLTSDYYLPVFDPPLQYDDNHVDLDPEKVLVPGKAQGKQPPENKKDRRKRAQLAKRNTFPGKLVTSVQPAHSAKELCESDMSFGPDFVSYHEGLFCDMSEKQLWPVCQEASETGCFDNDTRTMRAPSLSGRDVQSGPPVPTKDYHSIEDW</sequence>
<protein>
    <submittedName>
        <fullName evidence="3">Uncharacterized protein</fullName>
    </submittedName>
</protein>
<comment type="caution">
    <text evidence="3">The sequence shown here is derived from an EMBL/GenBank/DDBJ whole genome shotgun (WGS) entry which is preliminary data.</text>
</comment>
<dbReference type="OrthoDB" id="5365129at2759"/>
<feature type="signal peptide" evidence="2">
    <location>
        <begin position="1"/>
        <end position="24"/>
    </location>
</feature>
<evidence type="ECO:0000256" key="2">
    <source>
        <dbReference type="SAM" id="SignalP"/>
    </source>
</evidence>
<dbReference type="Proteomes" id="UP000572817">
    <property type="component" value="Unassembled WGS sequence"/>
</dbReference>
<gene>
    <name evidence="3" type="ORF">GTA08_BOTSDO06057</name>
</gene>
<feature type="chain" id="PRO_5034060407" evidence="2">
    <location>
        <begin position="25"/>
        <end position="363"/>
    </location>
</feature>
<evidence type="ECO:0000313" key="4">
    <source>
        <dbReference type="Proteomes" id="UP000572817"/>
    </source>
</evidence>